<protein>
    <submittedName>
        <fullName evidence="2">Uncharacterized protein</fullName>
    </submittedName>
</protein>
<organism evidence="2 3">
    <name type="scientific">Phaseolus vulgaris</name>
    <name type="common">Kidney bean</name>
    <name type="synonym">French bean</name>
    <dbReference type="NCBI Taxonomy" id="3885"/>
    <lineage>
        <taxon>Eukaryota</taxon>
        <taxon>Viridiplantae</taxon>
        <taxon>Streptophyta</taxon>
        <taxon>Embryophyta</taxon>
        <taxon>Tracheophyta</taxon>
        <taxon>Spermatophyta</taxon>
        <taxon>Magnoliopsida</taxon>
        <taxon>eudicotyledons</taxon>
        <taxon>Gunneridae</taxon>
        <taxon>Pentapetalae</taxon>
        <taxon>rosids</taxon>
        <taxon>fabids</taxon>
        <taxon>Fabales</taxon>
        <taxon>Fabaceae</taxon>
        <taxon>Papilionoideae</taxon>
        <taxon>50 kb inversion clade</taxon>
        <taxon>NPAAA clade</taxon>
        <taxon>indigoferoid/millettioid clade</taxon>
        <taxon>Phaseoleae</taxon>
        <taxon>Phaseolus</taxon>
    </lineage>
</organism>
<name>V7AR99_PHAVU</name>
<sequence>MTAGAMAMAAGTTVTLYLLFRRRKKAEEEWSRARTLRAKPAQAPANLFESIETLRFTYSETIRKWPIADLAFDSVGFSQDHVLLHSPKVEVADSTLCSWKSKVLTCPEGITALASEVVKDPLPVPDSRTTQPGTTSKMTGQHLRSLDESFKQSKDTITMVGCSQQQASSS</sequence>
<dbReference type="Proteomes" id="UP000000226">
    <property type="component" value="Chromosome 10"/>
</dbReference>
<dbReference type="STRING" id="3885.V7AR99"/>
<dbReference type="EMBL" id="CM002297">
    <property type="protein sequence ID" value="ESW06736.1"/>
    <property type="molecule type" value="Genomic_DNA"/>
</dbReference>
<gene>
    <name evidence="2" type="ORF">PHAVU_010G072100g</name>
</gene>
<evidence type="ECO:0000313" key="3">
    <source>
        <dbReference type="Proteomes" id="UP000000226"/>
    </source>
</evidence>
<dbReference type="eggNOG" id="KOG2088">
    <property type="taxonomic scope" value="Eukaryota"/>
</dbReference>
<dbReference type="OrthoDB" id="1751359at2759"/>
<proteinExistence type="predicted"/>
<feature type="region of interest" description="Disordered" evidence="1">
    <location>
        <begin position="121"/>
        <end position="143"/>
    </location>
</feature>
<accession>V7AR99</accession>
<dbReference type="Gramene" id="ESW06736">
    <property type="protein sequence ID" value="ESW06736"/>
    <property type="gene ID" value="PHAVU_010G072100g"/>
</dbReference>
<feature type="compositionally biased region" description="Polar residues" evidence="1">
    <location>
        <begin position="127"/>
        <end position="139"/>
    </location>
</feature>
<evidence type="ECO:0000313" key="2">
    <source>
        <dbReference type="EMBL" id="ESW06736.1"/>
    </source>
</evidence>
<evidence type="ECO:0000256" key="1">
    <source>
        <dbReference type="SAM" id="MobiDB-lite"/>
    </source>
</evidence>
<keyword evidence="3" id="KW-1185">Reference proteome</keyword>
<dbReference type="AlphaFoldDB" id="V7AR99"/>
<reference evidence="3" key="1">
    <citation type="journal article" date="2014" name="Nat. Genet.">
        <title>A reference genome for common bean and genome-wide analysis of dual domestications.</title>
        <authorList>
            <person name="Schmutz J."/>
            <person name="McClean P.E."/>
            <person name="Mamidi S."/>
            <person name="Wu G.A."/>
            <person name="Cannon S.B."/>
            <person name="Grimwood J."/>
            <person name="Jenkins J."/>
            <person name="Shu S."/>
            <person name="Song Q."/>
            <person name="Chavarro C."/>
            <person name="Torres-Torres M."/>
            <person name="Geffroy V."/>
            <person name="Moghaddam S.M."/>
            <person name="Gao D."/>
            <person name="Abernathy B."/>
            <person name="Barry K."/>
            <person name="Blair M."/>
            <person name="Brick M.A."/>
            <person name="Chovatia M."/>
            <person name="Gepts P."/>
            <person name="Goodstein D.M."/>
            <person name="Gonzales M."/>
            <person name="Hellsten U."/>
            <person name="Hyten D.L."/>
            <person name="Jia G."/>
            <person name="Kelly J.D."/>
            <person name="Kudrna D."/>
            <person name="Lee R."/>
            <person name="Richard M.M."/>
            <person name="Miklas P.N."/>
            <person name="Osorno J.M."/>
            <person name="Rodrigues J."/>
            <person name="Thareau V."/>
            <person name="Urrea C.A."/>
            <person name="Wang M."/>
            <person name="Yu Y."/>
            <person name="Zhang M."/>
            <person name="Wing R.A."/>
            <person name="Cregan P.B."/>
            <person name="Rokhsar D.S."/>
            <person name="Jackson S.A."/>
        </authorList>
    </citation>
    <scope>NUCLEOTIDE SEQUENCE [LARGE SCALE GENOMIC DNA]</scope>
    <source>
        <strain evidence="3">cv. G19833</strain>
    </source>
</reference>